<evidence type="ECO:0000313" key="2">
    <source>
        <dbReference type="EMBL" id="ENV82953.1"/>
    </source>
</evidence>
<dbReference type="PATRIC" id="fig|1120925.3.peg.1821"/>
<dbReference type="EMBL" id="APQD01000012">
    <property type="protein sequence ID" value="ENV82953.1"/>
    <property type="molecule type" value="Genomic_DNA"/>
</dbReference>
<keyword evidence="1" id="KW-1133">Transmembrane helix</keyword>
<comment type="caution">
    <text evidence="2">The sequence shown here is derived from an EMBL/GenBank/DDBJ whole genome shotgun (WGS) entry which is preliminary data.</text>
</comment>
<feature type="transmembrane region" description="Helical" evidence="1">
    <location>
        <begin position="12"/>
        <end position="34"/>
    </location>
</feature>
<organism evidence="2 3">
    <name type="scientific">Acinetobacter bouvetii DSM 14964 = CIP 107468</name>
    <dbReference type="NCBI Taxonomy" id="1120925"/>
    <lineage>
        <taxon>Bacteria</taxon>
        <taxon>Pseudomonadati</taxon>
        <taxon>Pseudomonadota</taxon>
        <taxon>Gammaproteobacteria</taxon>
        <taxon>Moraxellales</taxon>
        <taxon>Moraxellaceae</taxon>
        <taxon>Acinetobacter</taxon>
    </lineage>
</organism>
<keyword evidence="1" id="KW-0812">Transmembrane</keyword>
<feature type="transmembrane region" description="Helical" evidence="1">
    <location>
        <begin position="72"/>
        <end position="89"/>
    </location>
</feature>
<dbReference type="Proteomes" id="UP000018460">
    <property type="component" value="Unassembled WGS sequence"/>
</dbReference>
<dbReference type="AlphaFoldDB" id="N9DR33"/>
<proteinExistence type="predicted"/>
<evidence type="ECO:0000313" key="3">
    <source>
        <dbReference type="Proteomes" id="UP000018460"/>
    </source>
</evidence>
<evidence type="ECO:0000256" key="1">
    <source>
        <dbReference type="SAM" id="Phobius"/>
    </source>
</evidence>
<feature type="transmembrane region" description="Helical" evidence="1">
    <location>
        <begin position="40"/>
        <end position="60"/>
    </location>
</feature>
<gene>
    <name evidence="2" type="ORF">F941_01719</name>
</gene>
<feature type="transmembrane region" description="Helical" evidence="1">
    <location>
        <begin position="101"/>
        <end position="119"/>
    </location>
</feature>
<name>N9DR33_9GAMM</name>
<sequence>MIFKLHIRSWERFFLFPFLQLLCVSVLINILQHFVQEFTAAFPLLILLCILVARIPYSMLKLAPKHAYKATAAYMFFIICLTQLLIFMSNYADQQPYQPKGIAGLLIMTMIAMIIYRILNDPEDLKQENTET</sequence>
<reference evidence="2 3" key="1">
    <citation type="submission" date="2013-02" db="EMBL/GenBank/DDBJ databases">
        <title>The Genome Sequence of Acinetobacter bouvetii CIP 107468.</title>
        <authorList>
            <consortium name="The Broad Institute Genome Sequencing Platform"/>
            <consortium name="The Broad Institute Genome Sequencing Center for Infectious Disease"/>
            <person name="Cerqueira G."/>
            <person name="Feldgarden M."/>
            <person name="Courvalin P."/>
            <person name="Perichon B."/>
            <person name="Grillot-Courvalin C."/>
            <person name="Clermont D."/>
            <person name="Rocha E."/>
            <person name="Yoon E.-J."/>
            <person name="Nemec A."/>
            <person name="Walker B."/>
            <person name="Young S.K."/>
            <person name="Zeng Q."/>
            <person name="Gargeya S."/>
            <person name="Fitzgerald M."/>
            <person name="Haas B."/>
            <person name="Abouelleil A."/>
            <person name="Alvarado L."/>
            <person name="Arachchi H.M."/>
            <person name="Berlin A.M."/>
            <person name="Chapman S.B."/>
            <person name="Dewar J."/>
            <person name="Goldberg J."/>
            <person name="Griggs A."/>
            <person name="Gujja S."/>
            <person name="Hansen M."/>
            <person name="Howarth C."/>
            <person name="Imamovic A."/>
            <person name="Larimer J."/>
            <person name="McCowan C."/>
            <person name="Murphy C."/>
            <person name="Neiman D."/>
            <person name="Pearson M."/>
            <person name="Priest M."/>
            <person name="Roberts A."/>
            <person name="Saif S."/>
            <person name="Shea T."/>
            <person name="Sisk P."/>
            <person name="Sykes S."/>
            <person name="Wortman J."/>
            <person name="Nusbaum C."/>
            <person name="Birren B."/>
        </authorList>
    </citation>
    <scope>NUCLEOTIDE SEQUENCE [LARGE SCALE GENOMIC DNA]</scope>
    <source>
        <strain evidence="2 3">CIP 107468</strain>
    </source>
</reference>
<keyword evidence="1" id="KW-0472">Membrane</keyword>
<keyword evidence="3" id="KW-1185">Reference proteome</keyword>
<protein>
    <submittedName>
        <fullName evidence="2">Uncharacterized protein</fullName>
    </submittedName>
</protein>
<accession>N9DR33</accession>